<comment type="caution">
    <text evidence="3">The sequence shown here is derived from an EMBL/GenBank/DDBJ whole genome shotgun (WGS) entry which is preliminary data.</text>
</comment>
<dbReference type="Gene3D" id="1.20.5.110">
    <property type="match status" value="1"/>
</dbReference>
<dbReference type="OrthoDB" id="19944at2759"/>
<accession>A0A9N9ESR2</accession>
<sequence>HILVFLFLYFEEFSIAYFVGSFNNKIRNLDCNSMNAQAENKFTGLDGSDKKTSTTKTEFKEKQVNPNSGVLPILNMPENPLKEKDQNKNVAEKDSKDSNSEADVKKEVPPPVQTEILETKGNENVPEEKYSDDSAKAEQTKSQEKKEALTLVVPEGDNTISVPPILTSPISPTKASAENQSPSSQQQAPPKNFFKKFGLKKKNQDPSSSPTTEVDISASLEKSPDQNVEPTTEEVKEVKEVKEVTKVNPTETVTQNDTESKNFFKKLGIRKTSSVPKNQEPPLPSSEVTDRDVSTAQAKSSDSSVESTTEEVAKVKVNATEVATENDTESKNFFKKFSFDKVKKSQTKNQEPSSNSPPSSEAPATDATTKTEVLASNVGPAIEEATKSEVTVENDTESKNFFKKLGFDKMKKSSTKNQEPSPPSSEDSTTDNSATQNKSPDSQPEGSDSNAELTTEETIKSEVVTENEAELKDEKTAEERKKNNFGLRFADMGRMLVERIREGFDELDQRMYQNPEDTREVPEVNEREELLGKSDDSTASVSPNNNPVANGTKEAMAELGDALNERGEKLGMVNEQVTELAANADSFAALAREAMLAQKNKKWYQW</sequence>
<feature type="compositionally biased region" description="Low complexity" evidence="1">
    <location>
        <begin position="175"/>
        <end position="192"/>
    </location>
</feature>
<feature type="compositionally biased region" description="Basic and acidic residues" evidence="1">
    <location>
        <begin position="117"/>
        <end position="148"/>
    </location>
</feature>
<feature type="compositionally biased region" description="Polar residues" evidence="1">
    <location>
        <begin position="432"/>
        <end position="453"/>
    </location>
</feature>
<protein>
    <submittedName>
        <fullName evidence="3">10460_t:CDS:1</fullName>
    </submittedName>
</protein>
<feature type="region of interest" description="Disordered" evidence="1">
    <location>
        <begin position="510"/>
        <end position="552"/>
    </location>
</feature>
<feature type="compositionally biased region" description="Basic and acidic residues" evidence="1">
    <location>
        <begin position="47"/>
        <end position="63"/>
    </location>
</feature>
<feature type="region of interest" description="Disordered" evidence="1">
    <location>
        <begin position="341"/>
        <end position="483"/>
    </location>
</feature>
<evidence type="ECO:0000313" key="3">
    <source>
        <dbReference type="EMBL" id="CAG8692297.1"/>
    </source>
</evidence>
<name>A0A9N9ESR2_9GLOM</name>
<proteinExistence type="predicted"/>
<feature type="compositionally biased region" description="Low complexity" evidence="1">
    <location>
        <begin position="298"/>
        <end position="307"/>
    </location>
</feature>
<dbReference type="AlphaFoldDB" id="A0A9N9ESR2"/>
<dbReference type="EMBL" id="CAJVPV010015505">
    <property type="protein sequence ID" value="CAG8692297.1"/>
    <property type="molecule type" value="Genomic_DNA"/>
</dbReference>
<keyword evidence="4" id="KW-1185">Reference proteome</keyword>
<organism evidence="3 4">
    <name type="scientific">Acaulospora morrowiae</name>
    <dbReference type="NCBI Taxonomy" id="94023"/>
    <lineage>
        <taxon>Eukaryota</taxon>
        <taxon>Fungi</taxon>
        <taxon>Fungi incertae sedis</taxon>
        <taxon>Mucoromycota</taxon>
        <taxon>Glomeromycotina</taxon>
        <taxon>Glomeromycetes</taxon>
        <taxon>Diversisporales</taxon>
        <taxon>Acaulosporaceae</taxon>
        <taxon>Acaulospora</taxon>
    </lineage>
</organism>
<feature type="compositionally biased region" description="Polar residues" evidence="1">
    <location>
        <begin position="537"/>
        <end position="549"/>
    </location>
</feature>
<dbReference type="Proteomes" id="UP000789342">
    <property type="component" value="Unassembled WGS sequence"/>
</dbReference>
<feature type="compositionally biased region" description="Low complexity" evidence="1">
    <location>
        <begin position="351"/>
        <end position="364"/>
    </location>
</feature>
<feature type="compositionally biased region" description="Polar residues" evidence="1">
    <location>
        <begin position="205"/>
        <end position="214"/>
    </location>
</feature>
<feature type="compositionally biased region" description="Basic and acidic residues" evidence="1">
    <location>
        <begin position="396"/>
        <end position="411"/>
    </location>
</feature>
<feature type="signal peptide" evidence="2">
    <location>
        <begin position="1"/>
        <end position="16"/>
    </location>
</feature>
<keyword evidence="2" id="KW-0732">Signal</keyword>
<gene>
    <name evidence="3" type="ORF">AMORRO_LOCUS11688</name>
</gene>
<reference evidence="3" key="1">
    <citation type="submission" date="2021-06" db="EMBL/GenBank/DDBJ databases">
        <authorList>
            <person name="Kallberg Y."/>
            <person name="Tangrot J."/>
            <person name="Rosling A."/>
        </authorList>
    </citation>
    <scope>NUCLEOTIDE SEQUENCE</scope>
    <source>
        <strain evidence="3">CL551</strain>
    </source>
</reference>
<evidence type="ECO:0000313" key="4">
    <source>
        <dbReference type="Proteomes" id="UP000789342"/>
    </source>
</evidence>
<feature type="compositionally biased region" description="Basic and acidic residues" evidence="1">
    <location>
        <begin position="80"/>
        <end position="108"/>
    </location>
</feature>
<feature type="chain" id="PRO_5040144718" evidence="2">
    <location>
        <begin position="17"/>
        <end position="606"/>
    </location>
</feature>
<evidence type="ECO:0000256" key="2">
    <source>
        <dbReference type="SAM" id="SignalP"/>
    </source>
</evidence>
<feature type="compositionally biased region" description="Basic and acidic residues" evidence="1">
    <location>
        <begin position="233"/>
        <end position="245"/>
    </location>
</feature>
<feature type="region of interest" description="Disordered" evidence="1">
    <location>
        <begin position="41"/>
        <end position="312"/>
    </location>
</feature>
<dbReference type="CDD" id="cd15873">
    <property type="entry name" value="R-SNARE_STXBP5_6"/>
    <property type="match status" value="1"/>
</dbReference>
<feature type="compositionally biased region" description="Basic and acidic residues" evidence="1">
    <location>
        <begin position="516"/>
        <end position="536"/>
    </location>
</feature>
<feature type="non-terminal residue" evidence="3">
    <location>
        <position position="1"/>
    </location>
</feature>
<evidence type="ECO:0000256" key="1">
    <source>
        <dbReference type="SAM" id="MobiDB-lite"/>
    </source>
</evidence>
<feature type="compositionally biased region" description="Basic and acidic residues" evidence="1">
    <location>
        <begin position="469"/>
        <end position="482"/>
    </location>
</feature>